<accession>A0A285CTS4</accession>
<evidence type="ECO:0000313" key="1">
    <source>
        <dbReference type="EMBL" id="SNX70970.1"/>
    </source>
</evidence>
<sequence>MSKAPKKKWFVVLENETVDDCLKRMAAEGYVPIRRMEKPVFEETIENGNKVVKPVNQEIQFQGELTSDE</sequence>
<dbReference type="RefSeq" id="WP_097158822.1">
    <property type="nucleotide sequence ID" value="NZ_JBEPMQ010000006.1"/>
</dbReference>
<evidence type="ECO:0000313" key="2">
    <source>
        <dbReference type="Proteomes" id="UP000219546"/>
    </source>
</evidence>
<dbReference type="OrthoDB" id="2354098at2"/>
<dbReference type="InterPro" id="IPR025930">
    <property type="entry name" value="NETI"/>
</dbReference>
<organism evidence="1 2">
    <name type="scientific">Bacillus oleivorans</name>
    <dbReference type="NCBI Taxonomy" id="1448271"/>
    <lineage>
        <taxon>Bacteria</taxon>
        <taxon>Bacillati</taxon>
        <taxon>Bacillota</taxon>
        <taxon>Bacilli</taxon>
        <taxon>Bacillales</taxon>
        <taxon>Bacillaceae</taxon>
        <taxon>Bacillus</taxon>
    </lineage>
</organism>
<proteinExistence type="predicted"/>
<keyword evidence="2" id="KW-1185">Reference proteome</keyword>
<dbReference type="Proteomes" id="UP000219546">
    <property type="component" value="Unassembled WGS sequence"/>
</dbReference>
<reference evidence="1 2" key="1">
    <citation type="submission" date="2017-08" db="EMBL/GenBank/DDBJ databases">
        <authorList>
            <person name="de Groot N.N."/>
        </authorList>
    </citation>
    <scope>NUCLEOTIDE SEQUENCE [LARGE SCALE GENOMIC DNA]</scope>
    <source>
        <strain evidence="1 2">JC228</strain>
    </source>
</reference>
<gene>
    <name evidence="1" type="ORF">SAMN05877753_104458</name>
</gene>
<dbReference type="EMBL" id="OAOP01000004">
    <property type="protein sequence ID" value="SNX70970.1"/>
    <property type="molecule type" value="Genomic_DNA"/>
</dbReference>
<protein>
    <submittedName>
        <fullName evidence="1">NETI protein</fullName>
    </submittedName>
</protein>
<dbReference type="AlphaFoldDB" id="A0A285CTS4"/>
<name>A0A285CTS4_9BACI</name>
<dbReference type="Pfam" id="PF14044">
    <property type="entry name" value="NETI"/>
    <property type="match status" value="1"/>
</dbReference>